<dbReference type="Proteomes" id="UP001373496">
    <property type="component" value="Unassembled WGS sequence"/>
</dbReference>
<comment type="caution">
    <text evidence="2">The sequence shown here is derived from an EMBL/GenBank/DDBJ whole genome shotgun (WGS) entry which is preliminary data.</text>
</comment>
<protein>
    <submittedName>
        <fullName evidence="2">VOC family protein</fullName>
    </submittedName>
</protein>
<dbReference type="PANTHER" id="PTHR36503">
    <property type="entry name" value="BLR2520 PROTEIN"/>
    <property type="match status" value="1"/>
</dbReference>
<dbReference type="InterPro" id="IPR029068">
    <property type="entry name" value="Glyas_Bleomycin-R_OHBP_Dase"/>
</dbReference>
<evidence type="ECO:0000313" key="3">
    <source>
        <dbReference type="Proteomes" id="UP001373496"/>
    </source>
</evidence>
<proteinExistence type="predicted"/>
<dbReference type="EMBL" id="JBAPLV010000011">
    <property type="protein sequence ID" value="MEI4279167.1"/>
    <property type="molecule type" value="Genomic_DNA"/>
</dbReference>
<dbReference type="InterPro" id="IPR004360">
    <property type="entry name" value="Glyas_Fos-R_dOase_dom"/>
</dbReference>
<evidence type="ECO:0000259" key="1">
    <source>
        <dbReference type="PROSITE" id="PS51819"/>
    </source>
</evidence>
<accession>A0ABU8E6A4</accession>
<sequence>MPLRDLQAITLFVDDLTAARAFYAAVFDGRELFTDDVSTAFSIGNTVVNLLQADRAVELVEPGTVADAGPHRFVLTVGVADVDAVCAELADLGIALRNGPQDRPWGVRTAAFADPSGHLWEIAAPLAE</sequence>
<reference evidence="2 3" key="1">
    <citation type="submission" date="2024-03" db="EMBL/GenBank/DDBJ databases">
        <title>Draft genome sequence of Klenkia terrae.</title>
        <authorList>
            <person name="Duangmal K."/>
            <person name="Chantavorakit T."/>
        </authorList>
    </citation>
    <scope>NUCLEOTIDE SEQUENCE [LARGE SCALE GENOMIC DNA]</scope>
    <source>
        <strain evidence="2 3">JCM 17786</strain>
    </source>
</reference>
<organism evidence="2 3">
    <name type="scientific">Klenkia terrae</name>
    <dbReference type="NCBI Taxonomy" id="1052259"/>
    <lineage>
        <taxon>Bacteria</taxon>
        <taxon>Bacillati</taxon>
        <taxon>Actinomycetota</taxon>
        <taxon>Actinomycetes</taxon>
        <taxon>Geodermatophilales</taxon>
        <taxon>Geodermatophilaceae</taxon>
        <taxon>Klenkia</taxon>
    </lineage>
</organism>
<dbReference type="Pfam" id="PF00903">
    <property type="entry name" value="Glyoxalase"/>
    <property type="match status" value="1"/>
</dbReference>
<dbReference type="PROSITE" id="PS51819">
    <property type="entry name" value="VOC"/>
    <property type="match status" value="1"/>
</dbReference>
<name>A0ABU8E6A4_9ACTN</name>
<evidence type="ECO:0000313" key="2">
    <source>
        <dbReference type="EMBL" id="MEI4279167.1"/>
    </source>
</evidence>
<gene>
    <name evidence="2" type="ORF">UXQ13_11895</name>
</gene>
<feature type="domain" description="VOC" evidence="1">
    <location>
        <begin position="5"/>
        <end position="125"/>
    </location>
</feature>
<dbReference type="RefSeq" id="WP_336392359.1">
    <property type="nucleotide sequence ID" value="NZ_JBAPLV010000011.1"/>
</dbReference>
<dbReference type="SUPFAM" id="SSF54593">
    <property type="entry name" value="Glyoxalase/Bleomycin resistance protein/Dihydroxybiphenyl dioxygenase"/>
    <property type="match status" value="1"/>
</dbReference>
<dbReference type="Gene3D" id="3.10.180.10">
    <property type="entry name" value="2,3-Dihydroxybiphenyl 1,2-Dioxygenase, domain 1"/>
    <property type="match status" value="1"/>
</dbReference>
<keyword evidence="3" id="KW-1185">Reference proteome</keyword>
<dbReference type="PANTHER" id="PTHR36503:SF1">
    <property type="entry name" value="BLR2520 PROTEIN"/>
    <property type="match status" value="1"/>
</dbReference>
<dbReference type="InterPro" id="IPR037523">
    <property type="entry name" value="VOC_core"/>
</dbReference>